<evidence type="ECO:0000313" key="1">
    <source>
        <dbReference type="EMBL" id="MCG7939711.1"/>
    </source>
</evidence>
<dbReference type="Proteomes" id="UP000886687">
    <property type="component" value="Unassembled WGS sequence"/>
</dbReference>
<dbReference type="AlphaFoldDB" id="A0A9E4K4W3"/>
<proteinExistence type="predicted"/>
<accession>A0A9E4K4W3</accession>
<organism evidence="1 2">
    <name type="scientific">Candidatus Thiodiazotropha lotti</name>
    <dbReference type="NCBI Taxonomy" id="2792787"/>
    <lineage>
        <taxon>Bacteria</taxon>
        <taxon>Pseudomonadati</taxon>
        <taxon>Pseudomonadota</taxon>
        <taxon>Gammaproteobacteria</taxon>
        <taxon>Chromatiales</taxon>
        <taxon>Sedimenticolaceae</taxon>
        <taxon>Candidatus Thiodiazotropha</taxon>
    </lineage>
</organism>
<sequence>MRRENCFWCGAKLPVSNILSKTDTS</sequence>
<reference evidence="1" key="1">
    <citation type="journal article" date="2021" name="Proc. Natl. Acad. Sci. U.S.A.">
        <title>Global biogeography of chemosynthetic symbionts reveals both localized and globally distributed symbiont groups. .</title>
        <authorList>
            <person name="Osvatic J.T."/>
            <person name="Wilkins L.G.E."/>
            <person name="Leibrecht L."/>
            <person name="Leray M."/>
            <person name="Zauner S."/>
            <person name="Polzin J."/>
            <person name="Camacho Y."/>
            <person name="Gros O."/>
            <person name="van Gils J.A."/>
            <person name="Eisen J.A."/>
            <person name="Petersen J.M."/>
            <person name="Yuen B."/>
        </authorList>
    </citation>
    <scope>NUCLEOTIDE SEQUENCE</scope>
    <source>
        <strain evidence="1">MAGL173</strain>
    </source>
</reference>
<evidence type="ECO:0000313" key="2">
    <source>
        <dbReference type="Proteomes" id="UP000886687"/>
    </source>
</evidence>
<name>A0A9E4K4W3_9GAMM</name>
<protein>
    <submittedName>
        <fullName evidence="1">Uncharacterized protein</fullName>
    </submittedName>
</protein>
<dbReference type="EMBL" id="JAEPDI010000009">
    <property type="protein sequence ID" value="MCG7939711.1"/>
    <property type="molecule type" value="Genomic_DNA"/>
</dbReference>
<gene>
    <name evidence="1" type="ORF">JAZ04_12775</name>
</gene>
<comment type="caution">
    <text evidence="1">The sequence shown here is derived from an EMBL/GenBank/DDBJ whole genome shotgun (WGS) entry which is preliminary data.</text>
</comment>